<keyword evidence="3 13" id="KW-0812">Transmembrane</keyword>
<feature type="region of interest" description="Disordered" evidence="12">
    <location>
        <begin position="1679"/>
        <end position="1713"/>
    </location>
</feature>
<dbReference type="InterPro" id="IPR002153">
    <property type="entry name" value="TRPC_channel"/>
</dbReference>
<feature type="transmembrane region" description="Helical" evidence="13">
    <location>
        <begin position="1122"/>
        <end position="1140"/>
    </location>
</feature>
<feature type="repeat" description="ANK" evidence="11">
    <location>
        <begin position="1012"/>
        <end position="1032"/>
    </location>
</feature>
<dbReference type="Proteomes" id="UP000515135">
    <property type="component" value="Unplaced"/>
</dbReference>
<evidence type="ECO:0000256" key="10">
    <source>
        <dbReference type="ARBA" id="ARBA00036634"/>
    </source>
</evidence>
<evidence type="ECO:0000256" key="4">
    <source>
        <dbReference type="ARBA" id="ARBA00022737"/>
    </source>
</evidence>
<dbReference type="Pfam" id="PF12796">
    <property type="entry name" value="Ank_2"/>
    <property type="match status" value="8"/>
</dbReference>
<feature type="transmembrane region" description="Helical" evidence="13">
    <location>
        <begin position="1512"/>
        <end position="1537"/>
    </location>
</feature>
<feature type="repeat" description="ANK" evidence="11">
    <location>
        <begin position="1045"/>
        <end position="1067"/>
    </location>
</feature>
<feature type="repeat" description="ANK" evidence="11">
    <location>
        <begin position="168"/>
        <end position="200"/>
    </location>
</feature>
<feature type="repeat" description="ANK" evidence="11">
    <location>
        <begin position="135"/>
        <end position="167"/>
    </location>
</feature>
<dbReference type="Pfam" id="PF13637">
    <property type="entry name" value="Ank_4"/>
    <property type="match status" value="2"/>
</dbReference>
<dbReference type="OrthoDB" id="195446at2759"/>
<evidence type="ECO:0000256" key="5">
    <source>
        <dbReference type="ARBA" id="ARBA00022989"/>
    </source>
</evidence>
<gene>
    <name evidence="16" type="primary">LOC109475813</name>
</gene>
<dbReference type="InterPro" id="IPR002110">
    <property type="entry name" value="Ankyrin_rpt"/>
</dbReference>
<evidence type="ECO:0000256" key="6">
    <source>
        <dbReference type="ARBA" id="ARBA00023043"/>
    </source>
</evidence>
<feature type="repeat" description="ANK" evidence="11">
    <location>
        <begin position="560"/>
        <end position="592"/>
    </location>
</feature>
<feature type="repeat" description="ANK" evidence="11">
    <location>
        <begin position="660"/>
        <end position="682"/>
    </location>
</feature>
<keyword evidence="2" id="KW-0813">Transport</keyword>
<dbReference type="PROSITE" id="PS50297">
    <property type="entry name" value="ANK_REP_REGION"/>
    <property type="match status" value="21"/>
</dbReference>
<dbReference type="InterPro" id="IPR036770">
    <property type="entry name" value="Ankyrin_rpt-contain_sf"/>
</dbReference>
<evidence type="ECO:0000313" key="15">
    <source>
        <dbReference type="Proteomes" id="UP000515135"/>
    </source>
</evidence>
<feature type="transmembrane region" description="Helical" evidence="13">
    <location>
        <begin position="1306"/>
        <end position="1324"/>
    </location>
</feature>
<keyword evidence="15" id="KW-1185">Reference proteome</keyword>
<feature type="repeat" description="ANK" evidence="11">
    <location>
        <begin position="268"/>
        <end position="300"/>
    </location>
</feature>
<dbReference type="GO" id="GO:0005262">
    <property type="term" value="F:calcium channel activity"/>
    <property type="evidence" value="ECO:0007669"/>
    <property type="project" value="InterPro"/>
</dbReference>
<feature type="repeat" description="ANK" evidence="11">
    <location>
        <begin position="593"/>
        <end position="615"/>
    </location>
</feature>
<dbReference type="PROSITE" id="PS50088">
    <property type="entry name" value="ANK_REPEAT"/>
    <property type="match status" value="23"/>
</dbReference>
<dbReference type="Pfam" id="PF00520">
    <property type="entry name" value="Ion_trans"/>
    <property type="match status" value="1"/>
</dbReference>
<evidence type="ECO:0000256" key="11">
    <source>
        <dbReference type="PROSITE-ProRule" id="PRU00023"/>
    </source>
</evidence>
<feature type="repeat" description="ANK" evidence="11">
    <location>
        <begin position="627"/>
        <end position="659"/>
    </location>
</feature>
<name>A0A6P4Z687_BRABE</name>
<keyword evidence="6 11" id="KW-0040">ANK repeat</keyword>
<dbReference type="InterPro" id="IPR005821">
    <property type="entry name" value="Ion_trans_dom"/>
</dbReference>
<keyword evidence="7" id="KW-0406">Ion transport</keyword>
<evidence type="ECO:0000256" key="9">
    <source>
        <dbReference type="ARBA" id="ARBA00023303"/>
    </source>
</evidence>
<dbReference type="SUPFAM" id="SSF48403">
    <property type="entry name" value="Ankyrin repeat"/>
    <property type="match status" value="3"/>
</dbReference>
<evidence type="ECO:0000256" key="1">
    <source>
        <dbReference type="ARBA" id="ARBA00004141"/>
    </source>
</evidence>
<feature type="transmembrane region" description="Helical" evidence="13">
    <location>
        <begin position="1438"/>
        <end position="1457"/>
    </location>
</feature>
<feature type="repeat" description="ANK" evidence="11">
    <location>
        <begin position="1089"/>
        <end position="1111"/>
    </location>
</feature>
<comment type="subcellular location">
    <subcellularLocation>
        <location evidence="1">Membrane</location>
        <topology evidence="1">Multi-pass membrane protein</topology>
    </subcellularLocation>
</comment>
<evidence type="ECO:0000259" key="14">
    <source>
        <dbReference type="Pfam" id="PF00520"/>
    </source>
</evidence>
<dbReference type="PRINTS" id="PR01415">
    <property type="entry name" value="ANKYRIN"/>
</dbReference>
<feature type="repeat" description="ANK" evidence="11">
    <location>
        <begin position="979"/>
        <end position="1011"/>
    </location>
</feature>
<feature type="repeat" description="ANK" evidence="11">
    <location>
        <begin position="909"/>
        <end position="941"/>
    </location>
</feature>
<dbReference type="RefSeq" id="XP_019632148.1">
    <property type="nucleotide sequence ID" value="XM_019776589.1"/>
</dbReference>
<feature type="repeat" description="ANK" evidence="11">
    <location>
        <begin position="942"/>
        <end position="974"/>
    </location>
</feature>
<organism evidence="15 16">
    <name type="scientific">Branchiostoma belcheri</name>
    <name type="common">Amphioxus</name>
    <dbReference type="NCBI Taxonomy" id="7741"/>
    <lineage>
        <taxon>Eukaryota</taxon>
        <taxon>Metazoa</taxon>
        <taxon>Chordata</taxon>
        <taxon>Cephalochordata</taxon>
        <taxon>Leptocardii</taxon>
        <taxon>Amphioxiformes</taxon>
        <taxon>Branchiostomatidae</taxon>
        <taxon>Branchiostoma</taxon>
    </lineage>
</organism>
<protein>
    <submittedName>
        <fullName evidence="16">LOW QUALITY PROTEIN: serine/threonine-protein phosphatase 6 regulatory ankyrin repeat subunit C-like</fullName>
    </submittedName>
</protein>
<proteinExistence type="predicted"/>
<feature type="repeat" description="ANK" evidence="11">
    <location>
        <begin position="301"/>
        <end position="333"/>
    </location>
</feature>
<keyword evidence="4" id="KW-0677">Repeat</keyword>
<dbReference type="Pfam" id="PF00023">
    <property type="entry name" value="Ank"/>
    <property type="match status" value="2"/>
</dbReference>
<dbReference type="SMART" id="SM00248">
    <property type="entry name" value="ANK"/>
    <property type="match status" value="30"/>
</dbReference>
<dbReference type="GO" id="GO:0016020">
    <property type="term" value="C:membrane"/>
    <property type="evidence" value="ECO:0007669"/>
    <property type="project" value="UniProtKB-SubCell"/>
</dbReference>
<dbReference type="PANTHER" id="PTHR24178:SF9">
    <property type="entry name" value="ANK_REP_REGION DOMAIN-CONTAINING PROTEIN"/>
    <property type="match status" value="1"/>
</dbReference>
<keyword evidence="8 13" id="KW-0472">Membrane</keyword>
<sequence>MRSGYGVVFHPDGVEFTPDRGGLLIPSVWLYCAKQVTVEKVCNSSYIFVHTLILTFWFLQQKEQLPLHTAATRPSGAINVVQMLLKVSGKEGRLVQDKEGNIPIFLSTEAGNFAVCKELLSQYTEQQVNMQRKDNGDYLLHMACRRKDQELAKLFLDNGANVNAQNEEGHTALHIAAFEGDEAMIKYLQTAKADANIVDKLDRSPLHISAEKGQTNVVEVLVDKFKASVLARTKDGSTLMHIASQCGHPETALTFLKKGVPLHMPNKAGAVCLHAAAKRGHTAVVKALLQKGAVVDARTKDNYTALHIAVQFCKPMVVQTLLGFGAQVGIRGGKNLETPLHIAARVKEGDKVAEMLLKSGAEVNAPQEDGETALHIAARHGNIKMMQALMEDGGDLMMQSKMGENPLHIAVRYCHWELVSAIINFLVNEKTRVDAVICINTQTNEGETPVHYGAETTKDMCHFEGEDIRIMQMLLEYDGDVNMATKLTQETPMHYCARAGNEDVLQEMVKNIGAHKVQHAVNKQAKNGWSPLLVASEQGHLSIVKILLQNHARVDVFDEHGKAALHLAAENGHMEVSDVLLWHKAFVNAKSKMGITPLHLAAMNGYVELVKLLIETHGATLDALTLAKRTPLHMAAQNGQLSVCKTLLDMKADANFVDTHGQTPFHLAAENDHSEVVQMFLNYKPELVNMANAEGNTCAHIAAFKGSVAVIKELLKFDRVGVCSARNKINASTPLHLAAEGGHKEVVKTLADNGASATDENGEGMTPIHLAAKSDHTNVLDSLRGAADLKTPSTKTGMTALHVAAMFGQVDFVREMLQSVPATVKSEQPMTTDSSKEVEYGFTPLHLASQSGHEGLVRVLLNYPGVQADAQTAVQGSIPLHLAAANGHTSVVGLLLSKSTTQLHIKDKRGRTALHLAAANGHLDMVALLLGQGSDINVFDKNGWTSLHFAAKAGFLNVVKLLVESGASPKFETKVGGINASTPLHLAAEGGHKEVVKTLADNGASATDENGEGMTPIHLAAKSDHTNVLDSLRGAADLKTPSTKTGMTALHVAAMFGQVDFVREMLQSVPATVKSEQPMTTDSSKEVEYGFTPLHLASQSGHEGLVRVLLNYPGVQADAQTAKILCLIMFFVTLPLQFVFDLMVCGKMRDNQCIEEFVLVSPAPVDTAAKLSKSFELLSFKEKERAKDLMNAAKYCEEMATELLAIASSNNSAGSLLRSMDCRSTPFLDVLIECAQKDVVAHPAVQKYLTDVWMGAMKTWASWKIMLLFLGFLICPPVWVAFSIPLGHRYNKVPAIKLMSYITSHFFQIGLFVIMIVAPIYPLANNLNNLMPNWNEWLLLAWMSGNLVSELTNPGDRQGLGWIKIIIIAICAIAAFCHLLALAFTGNTRLDCLSVRNQLLGFALLLSFVQFLEFLSFHHLFGPWAIIIRDLMKDMVRFLVILLIFMAGFTLHLAAVYQPVYEVNTVSPGDGSIDQTYTIQTPDKTFEILFFSLFGLIEPDNLPTLSTRHPSFTLFFVKMVFGTYMMVAIIVLINLLIAMMSDTYQRIQAQSDIEWKFGRAKLIRNMNKTSSAPSPLNLITKMFSYLRLVYKVKCRLCSPQMHEYMQEDDDQDGISDARSVDVLQHSGGAGFFRGLKKRSTQVGPEGPYLASATHSGPQRIEDVVDWEEVVNKYLAAKGVSDSVEKESDGPRQLDELNNTNEKASSGVDGKKDK</sequence>
<feature type="transmembrane region" description="Helical" evidence="13">
    <location>
        <begin position="1398"/>
        <end position="1417"/>
    </location>
</feature>
<feature type="repeat" description="ANK" evidence="11">
    <location>
        <begin position="796"/>
        <end position="818"/>
    </location>
</feature>
<keyword evidence="9" id="KW-0407">Ion channel</keyword>
<dbReference type="GeneID" id="109475813"/>
<feature type="repeat" description="ANK" evidence="11">
    <location>
        <begin position="730"/>
        <end position="762"/>
    </location>
</feature>
<feature type="transmembrane region" description="Helical" evidence="13">
    <location>
        <begin position="1265"/>
        <end position="1286"/>
    </location>
</feature>
<feature type="repeat" description="ANK" evidence="11">
    <location>
        <begin position="763"/>
        <end position="783"/>
    </location>
</feature>
<dbReference type="KEGG" id="bbel:109475813"/>
<evidence type="ECO:0000256" key="3">
    <source>
        <dbReference type="ARBA" id="ARBA00022692"/>
    </source>
</evidence>
<feature type="repeat" description="ANK" evidence="11">
    <location>
        <begin position="335"/>
        <end position="368"/>
    </location>
</feature>
<evidence type="ECO:0000256" key="7">
    <source>
        <dbReference type="ARBA" id="ARBA00023065"/>
    </source>
</evidence>
<dbReference type="PANTHER" id="PTHR24178">
    <property type="entry name" value="MOLTING PROTEIN MLT-4"/>
    <property type="match status" value="1"/>
</dbReference>
<feature type="repeat" description="ANK" evidence="11">
    <location>
        <begin position="527"/>
        <end position="559"/>
    </location>
</feature>
<evidence type="ECO:0000256" key="2">
    <source>
        <dbReference type="ARBA" id="ARBA00022448"/>
    </source>
</evidence>
<feature type="domain" description="Ion transport" evidence="14">
    <location>
        <begin position="1367"/>
        <end position="1551"/>
    </location>
</feature>
<evidence type="ECO:0000256" key="8">
    <source>
        <dbReference type="ARBA" id="ARBA00023136"/>
    </source>
</evidence>
<feature type="repeat" description="ANK" evidence="11">
    <location>
        <begin position="235"/>
        <end position="267"/>
    </location>
</feature>
<evidence type="ECO:0000313" key="16">
    <source>
        <dbReference type="RefSeq" id="XP_019632148.1"/>
    </source>
</evidence>
<evidence type="ECO:0000256" key="12">
    <source>
        <dbReference type="SAM" id="MobiDB-lite"/>
    </source>
</evidence>
<feature type="repeat" description="ANK" evidence="11">
    <location>
        <begin position="875"/>
        <end position="899"/>
    </location>
</feature>
<feature type="repeat" description="ANK" evidence="11">
    <location>
        <begin position="369"/>
        <end position="401"/>
    </location>
</feature>
<feature type="compositionally biased region" description="Basic and acidic residues" evidence="12">
    <location>
        <begin position="1682"/>
        <end position="1694"/>
    </location>
</feature>
<reference evidence="16" key="1">
    <citation type="submission" date="2025-08" db="UniProtKB">
        <authorList>
            <consortium name="RefSeq"/>
        </authorList>
    </citation>
    <scope>IDENTIFICATION</scope>
    <source>
        <tissue evidence="16">Gonad</tissue>
    </source>
</reference>
<keyword evidence="5 13" id="KW-1133">Transmembrane helix</keyword>
<accession>A0A6P4Z687</accession>
<feature type="repeat" description="ANK" evidence="11">
    <location>
        <begin position="840"/>
        <end position="862"/>
    </location>
</feature>
<evidence type="ECO:0000256" key="13">
    <source>
        <dbReference type="SAM" id="Phobius"/>
    </source>
</evidence>
<dbReference type="Gene3D" id="1.25.40.20">
    <property type="entry name" value="Ankyrin repeat-containing domain"/>
    <property type="match status" value="7"/>
</dbReference>
<dbReference type="PRINTS" id="PR01097">
    <property type="entry name" value="TRNSRECEPTRP"/>
</dbReference>
<comment type="catalytic activity">
    <reaction evidence="10">
        <text>Ca(2+)(in) = Ca(2+)(out)</text>
        <dbReference type="Rhea" id="RHEA:29671"/>
        <dbReference type="ChEBI" id="CHEBI:29108"/>
    </reaction>
</comment>
<feature type="transmembrane region" description="Helical" evidence="13">
    <location>
        <begin position="1365"/>
        <end position="1386"/>
    </location>
</feature>